<dbReference type="PANTHER" id="PTHR43003">
    <property type="entry name" value="DNA-3-METHYLADENINE GLYCOSYLASE"/>
    <property type="match status" value="1"/>
</dbReference>
<dbReference type="Pfam" id="PF00730">
    <property type="entry name" value="HhH-GPD"/>
    <property type="match status" value="1"/>
</dbReference>
<gene>
    <name evidence="5" type="ORF">Nmn1133_06090</name>
</gene>
<comment type="similarity">
    <text evidence="1">Belongs to the alkylbase DNA glycosidase AlkA family.</text>
</comment>
<dbReference type="CDD" id="cd00056">
    <property type="entry name" value="ENDO3c"/>
    <property type="match status" value="1"/>
</dbReference>
<name>A0AAJ4UVR9_9EURY</name>
<evidence type="ECO:0000256" key="2">
    <source>
        <dbReference type="ARBA" id="ARBA00022763"/>
    </source>
</evidence>
<dbReference type="SMART" id="SM00478">
    <property type="entry name" value="ENDO3c"/>
    <property type="match status" value="1"/>
</dbReference>
<dbReference type="InterPro" id="IPR003265">
    <property type="entry name" value="HhH-GPD_domain"/>
</dbReference>
<dbReference type="GO" id="GO:0032993">
    <property type="term" value="C:protein-DNA complex"/>
    <property type="evidence" value="ECO:0007669"/>
    <property type="project" value="TreeGrafter"/>
</dbReference>
<dbReference type="InterPro" id="IPR011257">
    <property type="entry name" value="DNA_glycosylase"/>
</dbReference>
<dbReference type="GO" id="GO:0006285">
    <property type="term" value="P:base-excision repair, AP site formation"/>
    <property type="evidence" value="ECO:0007669"/>
    <property type="project" value="TreeGrafter"/>
</dbReference>
<dbReference type="PANTHER" id="PTHR43003:SF5">
    <property type="entry name" value="DNA-3-METHYLADENINE GLYCOSYLASE"/>
    <property type="match status" value="1"/>
</dbReference>
<dbReference type="InterPro" id="IPR051912">
    <property type="entry name" value="Alkylbase_DNA_Glycosylase/TA"/>
</dbReference>
<dbReference type="GO" id="GO:0008725">
    <property type="term" value="F:DNA-3-methyladenine glycosylase activity"/>
    <property type="evidence" value="ECO:0007669"/>
    <property type="project" value="TreeGrafter"/>
</dbReference>
<accession>A0AAJ4UVR9</accession>
<dbReference type="SUPFAM" id="SSF48150">
    <property type="entry name" value="DNA-glycosylase"/>
    <property type="match status" value="1"/>
</dbReference>
<evidence type="ECO:0000259" key="4">
    <source>
        <dbReference type="SMART" id="SM00478"/>
    </source>
</evidence>
<keyword evidence="3" id="KW-0234">DNA repair</keyword>
<proteinExistence type="inferred from homology"/>
<evidence type="ECO:0000256" key="3">
    <source>
        <dbReference type="ARBA" id="ARBA00023204"/>
    </source>
</evidence>
<evidence type="ECO:0000256" key="1">
    <source>
        <dbReference type="ARBA" id="ARBA00010817"/>
    </source>
</evidence>
<dbReference type="FunFam" id="1.10.340.30:FF:000004">
    <property type="entry name" value="DNA-3-methyladenine glycosylase II"/>
    <property type="match status" value="1"/>
</dbReference>
<dbReference type="EMBL" id="RJJC01000001">
    <property type="protein sequence ID" value="RNJ26288.1"/>
    <property type="molecule type" value="Genomic_DNA"/>
</dbReference>
<protein>
    <submittedName>
        <fullName evidence="5">DNA-3-methyladenine glycosylase 2 family protein</fullName>
    </submittedName>
</protein>
<evidence type="ECO:0000313" key="6">
    <source>
        <dbReference type="Proteomes" id="UP000270581"/>
    </source>
</evidence>
<dbReference type="Gene3D" id="1.10.1670.40">
    <property type="match status" value="1"/>
</dbReference>
<dbReference type="RefSeq" id="WP_075936182.1">
    <property type="nucleotide sequence ID" value="NZ_BDJH01000002.1"/>
</dbReference>
<dbReference type="Gene3D" id="1.10.340.30">
    <property type="entry name" value="Hypothetical protein, domain 2"/>
    <property type="match status" value="1"/>
</dbReference>
<sequence>MADDPYDVLARDPELAPLVEHHGPLDVTPAADPFARLVVSVCNQQLSTDSAAAIEQRLFDRFEVTPEAILAADSDALREVGLSGQKVEYVENIARAFAEGDLSVAQLRETADDGVRDRLTEIRGVGPWTADMFLIFVLAREDVFPVGDLGIRKGMAELYGYDTDDRAGMRAHAERWQPYRSYASRYLWRAVD</sequence>
<dbReference type="GO" id="GO:0032131">
    <property type="term" value="F:alkylated DNA binding"/>
    <property type="evidence" value="ECO:0007669"/>
    <property type="project" value="TreeGrafter"/>
</dbReference>
<comment type="caution">
    <text evidence="5">The sequence shown here is derived from an EMBL/GenBank/DDBJ whole genome shotgun (WGS) entry which is preliminary data.</text>
</comment>
<organism evidence="5 6">
    <name type="scientific">Halosegnis longus</name>
    <dbReference type="NCBI Taxonomy" id="2216012"/>
    <lineage>
        <taxon>Archaea</taxon>
        <taxon>Methanobacteriati</taxon>
        <taxon>Methanobacteriota</taxon>
        <taxon>Stenosarchaea group</taxon>
        <taxon>Halobacteria</taxon>
        <taxon>Halobacteriales</taxon>
        <taxon>Natronomonadaceae</taxon>
        <taxon>Halosegnis</taxon>
    </lineage>
</organism>
<evidence type="ECO:0000313" key="5">
    <source>
        <dbReference type="EMBL" id="RNJ26288.1"/>
    </source>
</evidence>
<reference evidence="5 6" key="1">
    <citation type="submission" date="2018-11" db="EMBL/GenBank/DDBJ databases">
        <title>Genome sequences of Natronomonas sp. CBA1133.</title>
        <authorList>
            <person name="Roh S.W."/>
            <person name="Cha I.-T."/>
        </authorList>
    </citation>
    <scope>NUCLEOTIDE SEQUENCE [LARGE SCALE GENOMIC DNA]</scope>
    <source>
        <strain evidence="5 6">CBA1133</strain>
    </source>
</reference>
<keyword evidence="6" id="KW-1185">Reference proteome</keyword>
<dbReference type="GO" id="GO:0006307">
    <property type="term" value="P:DNA alkylation repair"/>
    <property type="evidence" value="ECO:0007669"/>
    <property type="project" value="TreeGrafter"/>
</dbReference>
<keyword evidence="2" id="KW-0227">DNA damage</keyword>
<feature type="domain" description="HhH-GPD" evidence="4">
    <location>
        <begin position="42"/>
        <end position="192"/>
    </location>
</feature>
<dbReference type="GO" id="GO:0043916">
    <property type="term" value="F:DNA-7-methylguanine glycosylase activity"/>
    <property type="evidence" value="ECO:0007669"/>
    <property type="project" value="TreeGrafter"/>
</dbReference>
<dbReference type="AlphaFoldDB" id="A0AAJ4UVR9"/>
<dbReference type="Proteomes" id="UP000270581">
    <property type="component" value="Unassembled WGS sequence"/>
</dbReference>